<name>D4MLA0_9FIRM</name>
<dbReference type="KEGG" id="esr:ES1_15820"/>
<evidence type="ECO:0000259" key="1">
    <source>
        <dbReference type="Pfam" id="PF18814"/>
    </source>
</evidence>
<feature type="domain" description="Barnase-EndoU-ColicinE5/D-RelE like" evidence="1">
    <location>
        <begin position="17"/>
        <end position="93"/>
    </location>
</feature>
<dbReference type="PATRIC" id="fig|717961.3.peg.1673"/>
<sequence length="107" mass="11971">MTKTVAITNSLSEPVEEKDNLIAVYNIYTDKLVKLLKLGGFPMPSIAVIKSDMGHGNYGECSFVFDKSTIDPKVDKRNKAYGGDEWTHTYPSIDNFKNLLLDILDLV</sequence>
<accession>D4MLA0</accession>
<evidence type="ECO:0000313" key="2">
    <source>
        <dbReference type="EMBL" id="CBL34533.1"/>
    </source>
</evidence>
<dbReference type="Proteomes" id="UP000007050">
    <property type="component" value="Chromosome"/>
</dbReference>
<organism evidence="2 3">
    <name type="scientific">[Eubacterium] siraeum V10Sc8a</name>
    <dbReference type="NCBI Taxonomy" id="717961"/>
    <lineage>
        <taxon>Bacteria</taxon>
        <taxon>Bacillati</taxon>
        <taxon>Bacillota</taxon>
        <taxon>Clostridia</taxon>
        <taxon>Eubacteriales</taxon>
        <taxon>Oscillospiraceae</taxon>
        <taxon>Oscillospiraceae incertae sedis</taxon>
    </lineage>
</organism>
<proteinExistence type="predicted"/>
<reference evidence="2 3" key="1">
    <citation type="submission" date="2010-03" db="EMBL/GenBank/DDBJ databases">
        <title>The genome sequence of Eubacterium siraeum V10Sc8a.</title>
        <authorList>
            <consortium name="metaHIT consortium -- http://www.metahit.eu/"/>
            <person name="Pajon A."/>
            <person name="Turner K."/>
            <person name="Parkhill J."/>
            <person name="Duncan S."/>
            <person name="Flint H."/>
        </authorList>
    </citation>
    <scope>NUCLEOTIDE SEQUENCE [LARGE SCALE GENOMIC DNA]</scope>
    <source>
        <strain evidence="2 3">V10Sc8a</strain>
    </source>
</reference>
<evidence type="ECO:0000313" key="3">
    <source>
        <dbReference type="Proteomes" id="UP000007050"/>
    </source>
</evidence>
<protein>
    <recommendedName>
        <fullName evidence="1">Barnase-EndoU-ColicinE5/D-RelE like domain-containing protein</fullName>
    </recommendedName>
</protein>
<dbReference type="AlphaFoldDB" id="D4MLA0"/>
<dbReference type="EMBL" id="FP929059">
    <property type="protein sequence ID" value="CBL34533.1"/>
    <property type="molecule type" value="Genomic_DNA"/>
</dbReference>
<dbReference type="HOGENOM" id="CLU_2206108_0_0_9"/>
<dbReference type="Pfam" id="PF18814">
    <property type="entry name" value="PBECR5"/>
    <property type="match status" value="1"/>
</dbReference>
<reference evidence="2 3" key="2">
    <citation type="submission" date="2010-03" db="EMBL/GenBank/DDBJ databases">
        <authorList>
            <person name="Pajon A."/>
        </authorList>
    </citation>
    <scope>NUCLEOTIDE SEQUENCE [LARGE SCALE GENOMIC DNA]</scope>
    <source>
        <strain evidence="2 3">V10Sc8a</strain>
    </source>
</reference>
<dbReference type="BioCyc" id="ESIR717961:G136L-1309-MONOMER"/>
<gene>
    <name evidence="2" type="ORF">ES1_15820</name>
</gene>
<dbReference type="InterPro" id="IPR040998">
    <property type="entry name" value="PBECR5"/>
</dbReference>